<evidence type="ECO:0000313" key="1">
    <source>
        <dbReference type="EnsemblMetazoa" id="G33842.1:cds"/>
    </source>
</evidence>
<dbReference type="Proteomes" id="UP000005408">
    <property type="component" value="Unassembled WGS sequence"/>
</dbReference>
<keyword evidence="2" id="KW-1185">Reference proteome</keyword>
<sequence length="371" mass="41962">MEDQATTQNLGVYVLHEHTIRTIKSRYEKSGRSLKYFVPAIVQGKTTTKNISTFKKTLIESLRPGRHRLVNATCHPTFGIELKADSIIMDTLFELTEDEKKMRTNFFSSPTFTMAEASSLANCTRLCLGPVQVKSIGETGVVSTGSRRREVQLAMEDISALLTHLGKETDLEVVTGELYIVQNIVPSNDFNKQRCYSSTPLTKFETYESAELVEHFEGVILKGWCNRNLIEIQDNMLTISKNNLAKIFPGGKFKFVEVVGMKHNSEICEIYVKKCWRLRPKGIFGRKSGPMSRMCCCHTLKKTNFKPSTIPSSKSHVERPWRVVPTCEFMSSNIKRRKKDILRCLENSVLLDKARAATALNLAVPDVITIL</sequence>
<protein>
    <submittedName>
        <fullName evidence="1">Uncharacterized protein</fullName>
    </submittedName>
</protein>
<reference evidence="1" key="1">
    <citation type="submission" date="2022-08" db="UniProtKB">
        <authorList>
            <consortium name="EnsemblMetazoa"/>
        </authorList>
    </citation>
    <scope>IDENTIFICATION</scope>
    <source>
        <strain evidence="1">05x7-T-G4-1.051#20</strain>
    </source>
</reference>
<dbReference type="AlphaFoldDB" id="A0A8W8MGA1"/>
<name>A0A8W8MGA1_MAGGI</name>
<accession>A0A8W8MGA1</accession>
<evidence type="ECO:0000313" key="2">
    <source>
        <dbReference type="Proteomes" id="UP000005408"/>
    </source>
</evidence>
<dbReference type="EnsemblMetazoa" id="G33842.1">
    <property type="protein sequence ID" value="G33842.1:cds"/>
    <property type="gene ID" value="G33842"/>
</dbReference>
<proteinExistence type="predicted"/>
<organism evidence="1 2">
    <name type="scientific">Magallana gigas</name>
    <name type="common">Pacific oyster</name>
    <name type="synonym">Crassostrea gigas</name>
    <dbReference type="NCBI Taxonomy" id="29159"/>
    <lineage>
        <taxon>Eukaryota</taxon>
        <taxon>Metazoa</taxon>
        <taxon>Spiralia</taxon>
        <taxon>Lophotrochozoa</taxon>
        <taxon>Mollusca</taxon>
        <taxon>Bivalvia</taxon>
        <taxon>Autobranchia</taxon>
        <taxon>Pteriomorphia</taxon>
        <taxon>Ostreida</taxon>
        <taxon>Ostreoidea</taxon>
        <taxon>Ostreidae</taxon>
        <taxon>Magallana</taxon>
    </lineage>
</organism>